<accession>A0AA38XK94</accession>
<organism evidence="1 2">
    <name type="scientific">Cladophialophora chaetospira</name>
    <dbReference type="NCBI Taxonomy" id="386627"/>
    <lineage>
        <taxon>Eukaryota</taxon>
        <taxon>Fungi</taxon>
        <taxon>Dikarya</taxon>
        <taxon>Ascomycota</taxon>
        <taxon>Pezizomycotina</taxon>
        <taxon>Eurotiomycetes</taxon>
        <taxon>Chaetothyriomycetidae</taxon>
        <taxon>Chaetothyriales</taxon>
        <taxon>Herpotrichiellaceae</taxon>
        <taxon>Cladophialophora</taxon>
    </lineage>
</organism>
<dbReference type="PANTHER" id="PTHR37489">
    <property type="entry name" value="DUF3500 DOMAIN-CONTAINING PROTEIN"/>
    <property type="match status" value="1"/>
</dbReference>
<reference evidence="1" key="1">
    <citation type="submission" date="2022-10" db="EMBL/GenBank/DDBJ databases">
        <title>Culturing micro-colonial fungi from biological soil crusts in the Mojave desert and describing Neophaeococcomyces mojavensis, and introducing the new genera and species Taxawa tesnikishii.</title>
        <authorList>
            <person name="Kurbessoian T."/>
            <person name="Stajich J.E."/>
        </authorList>
    </citation>
    <scope>NUCLEOTIDE SEQUENCE</scope>
    <source>
        <strain evidence="1">TK_41</strain>
    </source>
</reference>
<sequence>MATVSLSSRAAETASFRRLLPPKDWPKIKSLSTSTARQWYEDKKDVPALQQFLRKLEVPNIPRPFVGFTTDGKVIDKLFQYAPHEGAPTAAMIDNVAQLLRLLSPEQKACTMFESVEDDMIRIWSNPEFYVNPGGLRLDEYSESVYTAVHNVLRSSLSPVGYTKALGCCLVNGFLGKLVDGHKVMNEHSYNFRLFGHVSMTEPWGYTFFGHHLCLAVVVQGGRMVIGPTFMGAEPDVIDEGPHAGLRLFSTERQAALKLMQSLSPELKVKTTLWQSVLPKELPPGRWTAHDERHVGGAGHDNRVVPYEGCPVSLFDSRQQNEIVRLFRAFNEYYPDEVLDHRTKLFKDHLHQTYFAWIGGHDDDAVYYFRIHSPVAFMEFDFHSGVYLTNETPDKCHIHTINRIPNRGDYGRALIAQYWEEQRQAHSSGHKNAQTVTVRELD</sequence>
<gene>
    <name evidence="1" type="ORF">H2200_001045</name>
</gene>
<keyword evidence="2" id="KW-1185">Reference proteome</keyword>
<name>A0AA38XK94_9EURO</name>
<dbReference type="PANTHER" id="PTHR37489:SF1">
    <property type="entry name" value="DUF3500 DOMAIN-CONTAINING PROTEIN"/>
    <property type="match status" value="1"/>
</dbReference>
<proteinExistence type="predicted"/>
<dbReference type="AlphaFoldDB" id="A0AA38XK94"/>
<dbReference type="EMBL" id="JAPDRK010000002">
    <property type="protein sequence ID" value="KAJ9614971.1"/>
    <property type="molecule type" value="Genomic_DNA"/>
</dbReference>
<comment type="caution">
    <text evidence="1">The sequence shown here is derived from an EMBL/GenBank/DDBJ whole genome shotgun (WGS) entry which is preliminary data.</text>
</comment>
<evidence type="ECO:0000313" key="1">
    <source>
        <dbReference type="EMBL" id="KAJ9614971.1"/>
    </source>
</evidence>
<protein>
    <submittedName>
        <fullName evidence="1">Uncharacterized protein</fullName>
    </submittedName>
</protein>
<dbReference type="Proteomes" id="UP001172673">
    <property type="component" value="Unassembled WGS sequence"/>
</dbReference>
<evidence type="ECO:0000313" key="2">
    <source>
        <dbReference type="Proteomes" id="UP001172673"/>
    </source>
</evidence>
<dbReference type="InterPro" id="IPR021889">
    <property type="entry name" value="DUF3500"/>
</dbReference>
<dbReference type="Pfam" id="PF12006">
    <property type="entry name" value="DUF3500"/>
    <property type="match status" value="1"/>
</dbReference>